<sequence>MLEEDINRSIGNAWFRSKIQDSVKERKGYKDSIFVQAKQIVKEFENQVNPLWTVQDIEKRTKAEAKKITDFIFE</sequence>
<keyword evidence="2" id="KW-1185">Reference proteome</keyword>
<comment type="caution">
    <text evidence="1">The sequence shown here is derived from an EMBL/GenBank/DDBJ whole genome shotgun (WGS) entry which is preliminary data.</text>
</comment>
<accession>A0ABS7SZS8</accession>
<organism evidence="1 2">
    <name type="scientific">Anaerococcus murdochii</name>
    <dbReference type="NCBI Taxonomy" id="411577"/>
    <lineage>
        <taxon>Bacteria</taxon>
        <taxon>Bacillati</taxon>
        <taxon>Bacillota</taxon>
        <taxon>Tissierellia</taxon>
        <taxon>Tissierellales</taxon>
        <taxon>Peptoniphilaceae</taxon>
        <taxon>Anaerococcus</taxon>
    </lineage>
</organism>
<dbReference type="RefSeq" id="WP_223419749.1">
    <property type="nucleotide sequence ID" value="NZ_JAIPME010000002.1"/>
</dbReference>
<evidence type="ECO:0000313" key="1">
    <source>
        <dbReference type="EMBL" id="MBZ2387007.1"/>
    </source>
</evidence>
<protein>
    <submittedName>
        <fullName evidence="1">HNH endonuclease family protein</fullName>
    </submittedName>
</protein>
<dbReference type="EMBL" id="JAIPME010000002">
    <property type="protein sequence ID" value="MBZ2387007.1"/>
    <property type="molecule type" value="Genomic_DNA"/>
</dbReference>
<gene>
    <name evidence="1" type="ORF">K8P03_06895</name>
</gene>
<keyword evidence="1" id="KW-0378">Hydrolase</keyword>
<keyword evidence="1" id="KW-0540">Nuclease</keyword>
<dbReference type="GO" id="GO:0004519">
    <property type="term" value="F:endonuclease activity"/>
    <property type="evidence" value="ECO:0007669"/>
    <property type="project" value="UniProtKB-KW"/>
</dbReference>
<proteinExistence type="predicted"/>
<reference evidence="1 2" key="1">
    <citation type="submission" date="2021-08" db="EMBL/GenBank/DDBJ databases">
        <title>FDA dAtabase for Regulatory Grade micrObial Sequences (FDA-ARGOS): Supporting development and validation of Infectious Disease Dx tests.</title>
        <authorList>
            <person name="Sproer C."/>
            <person name="Gronow S."/>
            <person name="Severitt S."/>
            <person name="Schroder I."/>
            <person name="Tallon L."/>
            <person name="Sadzewicz L."/>
            <person name="Zhao X."/>
            <person name="Boylan J."/>
            <person name="Ott S."/>
            <person name="Bowen H."/>
            <person name="Vavikolanu K."/>
            <person name="Hazen T."/>
            <person name="Aluvathingal J."/>
            <person name="Nadendla S."/>
            <person name="Lowell S."/>
            <person name="Myers T."/>
            <person name="Yan Y."/>
            <person name="Sichtig H."/>
        </authorList>
    </citation>
    <scope>NUCLEOTIDE SEQUENCE [LARGE SCALE GENOMIC DNA]</scope>
    <source>
        <strain evidence="1 2">FDAARGOS_1460</strain>
    </source>
</reference>
<evidence type="ECO:0000313" key="2">
    <source>
        <dbReference type="Proteomes" id="UP000734271"/>
    </source>
</evidence>
<dbReference type="Proteomes" id="UP000734271">
    <property type="component" value="Unassembled WGS sequence"/>
</dbReference>
<keyword evidence="1" id="KW-0255">Endonuclease</keyword>
<name>A0ABS7SZS8_9FIRM</name>